<accession>A0AAN6FFY9</accession>
<reference evidence="2" key="1">
    <citation type="submission" date="2021-12" db="EMBL/GenBank/DDBJ databases">
        <title>Black yeast isolated from Biological Soil Crust.</title>
        <authorList>
            <person name="Kurbessoian T."/>
        </authorList>
    </citation>
    <scope>NUCLEOTIDE SEQUENCE</scope>
    <source>
        <strain evidence="2">CCFEE 5208</strain>
    </source>
</reference>
<feature type="compositionally biased region" description="Basic and acidic residues" evidence="1">
    <location>
        <begin position="97"/>
        <end position="109"/>
    </location>
</feature>
<protein>
    <submittedName>
        <fullName evidence="2">Uncharacterized protein</fullName>
    </submittedName>
</protein>
<feature type="compositionally biased region" description="Acidic residues" evidence="1">
    <location>
        <begin position="159"/>
        <end position="172"/>
    </location>
</feature>
<organism evidence="2 3">
    <name type="scientific">Friedmanniomyces endolithicus</name>
    <dbReference type="NCBI Taxonomy" id="329885"/>
    <lineage>
        <taxon>Eukaryota</taxon>
        <taxon>Fungi</taxon>
        <taxon>Dikarya</taxon>
        <taxon>Ascomycota</taxon>
        <taxon>Pezizomycotina</taxon>
        <taxon>Dothideomycetes</taxon>
        <taxon>Dothideomycetidae</taxon>
        <taxon>Mycosphaerellales</taxon>
        <taxon>Teratosphaeriaceae</taxon>
        <taxon>Friedmanniomyces</taxon>
    </lineage>
</organism>
<evidence type="ECO:0000313" key="2">
    <source>
        <dbReference type="EMBL" id="KAK0317048.1"/>
    </source>
</evidence>
<sequence length="864" mass="95720">MLSRSSSDIERVFREIGQGRAPVLLSVPTASKPLRTWSTAEDLGQDREVPQSDGIESVGERGRPDVDDDEDDDDDDGGVLLPPDVAAVSTASEEVLSAERPRSSKPSERRARHRLPSSDEDEEDEIRASPVGGRPPKKRAQLSRSVKKQVRYSLLHGDNDDDPSYVDEDDGDQASSRFDLEPPLSKKRARQSRSPAKRPSSGRPNDDEDHDDHDDHDDDEDHEDGEDSDRALKKARFDQRLPALSKPSKNKRKRRTASQRLAGAQESDGEKNEDAGKPNGWWARAPDGAFASLGLYSKKVHKAIPGRDHTPDAFWNTSIGVAGAGFRGTPAEYSQSVERFKTNFCYTVQVNIDQAKAVRLADLEESPMARHCPQIWGVLIKMNKEEIWSIVDAAVTAERQAVLGIGVLSAELVAQLPRATNAELHGPLVYLSHVTRPEVTGAYTGSSYDSHGGGYRMMVYERAVQLQKEQKLVQKKSLTSNHLDSALHADAEVNLRVLMSFSSSVSSALIVLCESLMTDFLQTLGSEPALTRSKTGIPSNSPEMTALCREACAPGRLVVEHVGLNRTSPGRQGSGSPELGGSIWNWDKIADVDLTPEAVAASEERRRAKQKAQDGPCGLCRVDMKGSLPFVCGTPPRVKFIITRDYVDYNCYRWLFNRTDEYLESIRQLGELGFAQLEFDRLDLNWTERILAQGGCAICQTPATDASDFSGGERGLNSPLQYVEELRGQAICEACFCSYKKKAIGLDNEEAERKWMEDRPVRKFFNKNAGNITPLEYFYEHGCEVCDIRSPAFSSGSGPSWSVIRHLPGYGGGVMCSACKRAHSHRKPDTAEAEQDFITFRKVYVEFGRGEVMKRGMVRDLRAR</sequence>
<name>A0AAN6FFY9_9PEZI</name>
<feature type="compositionally biased region" description="Basic residues" evidence="1">
    <location>
        <begin position="248"/>
        <end position="257"/>
    </location>
</feature>
<feature type="compositionally biased region" description="Basic and acidic residues" evidence="1">
    <location>
        <begin position="228"/>
        <end position="239"/>
    </location>
</feature>
<evidence type="ECO:0000256" key="1">
    <source>
        <dbReference type="SAM" id="MobiDB-lite"/>
    </source>
</evidence>
<feature type="compositionally biased region" description="Acidic residues" evidence="1">
    <location>
        <begin position="206"/>
        <end position="227"/>
    </location>
</feature>
<comment type="caution">
    <text evidence="2">The sequence shown here is derived from an EMBL/GenBank/DDBJ whole genome shotgun (WGS) entry which is preliminary data.</text>
</comment>
<feature type="compositionally biased region" description="Basic residues" evidence="1">
    <location>
        <begin position="135"/>
        <end position="150"/>
    </location>
</feature>
<evidence type="ECO:0000313" key="3">
    <source>
        <dbReference type="Proteomes" id="UP001168146"/>
    </source>
</evidence>
<feature type="compositionally biased region" description="Acidic residues" evidence="1">
    <location>
        <begin position="66"/>
        <end position="77"/>
    </location>
</feature>
<gene>
    <name evidence="2" type="ORF">LTR82_011917</name>
</gene>
<proteinExistence type="predicted"/>
<dbReference type="Proteomes" id="UP001168146">
    <property type="component" value="Unassembled WGS sequence"/>
</dbReference>
<dbReference type="EMBL" id="JASUXU010000046">
    <property type="protein sequence ID" value="KAK0317048.1"/>
    <property type="molecule type" value="Genomic_DNA"/>
</dbReference>
<feature type="region of interest" description="Disordered" evidence="1">
    <location>
        <begin position="17"/>
        <end position="281"/>
    </location>
</feature>
<dbReference type="AlphaFoldDB" id="A0AAN6FFY9"/>